<sequence length="62" mass="7065">AFVVTSVTIILYVSYRYKTKLIDLGFHGRSYYDDFVEDLRAVDRAQCQFAVLGESRIGKRGG</sequence>
<dbReference type="Proteomes" id="UP001233999">
    <property type="component" value="Unassembled WGS sequence"/>
</dbReference>
<keyword evidence="2" id="KW-1185">Reference proteome</keyword>
<protein>
    <submittedName>
        <fullName evidence="1">Uncharacterized protein</fullName>
    </submittedName>
</protein>
<gene>
    <name evidence="1" type="ORF">L9F63_004514</name>
</gene>
<feature type="non-terminal residue" evidence="1">
    <location>
        <position position="1"/>
    </location>
</feature>
<proteinExistence type="predicted"/>
<comment type="caution">
    <text evidence="1">The sequence shown here is derived from an EMBL/GenBank/DDBJ whole genome shotgun (WGS) entry which is preliminary data.</text>
</comment>
<feature type="non-terminal residue" evidence="1">
    <location>
        <position position="62"/>
    </location>
</feature>
<dbReference type="EMBL" id="JASPKZ010008375">
    <property type="protein sequence ID" value="KAJ9579808.1"/>
    <property type="molecule type" value="Genomic_DNA"/>
</dbReference>
<accession>A0AAD8E7A4</accession>
<evidence type="ECO:0000313" key="1">
    <source>
        <dbReference type="EMBL" id="KAJ9579808.1"/>
    </source>
</evidence>
<evidence type="ECO:0000313" key="2">
    <source>
        <dbReference type="Proteomes" id="UP001233999"/>
    </source>
</evidence>
<dbReference type="AlphaFoldDB" id="A0AAD8E7A4"/>
<reference evidence="1" key="2">
    <citation type="submission" date="2023-05" db="EMBL/GenBank/DDBJ databases">
        <authorList>
            <person name="Fouks B."/>
        </authorList>
    </citation>
    <scope>NUCLEOTIDE SEQUENCE</scope>
    <source>
        <strain evidence="1">Stay&amp;Tobe</strain>
        <tissue evidence="1">Testes</tissue>
    </source>
</reference>
<name>A0AAD8E7A4_DIPPU</name>
<reference evidence="1" key="1">
    <citation type="journal article" date="2023" name="IScience">
        <title>Live-bearing cockroach genome reveals convergent evolutionary mechanisms linked to viviparity in insects and beyond.</title>
        <authorList>
            <person name="Fouks B."/>
            <person name="Harrison M.C."/>
            <person name="Mikhailova A.A."/>
            <person name="Marchal E."/>
            <person name="English S."/>
            <person name="Carruthers M."/>
            <person name="Jennings E.C."/>
            <person name="Chiamaka E.L."/>
            <person name="Frigard R.A."/>
            <person name="Pippel M."/>
            <person name="Attardo G.M."/>
            <person name="Benoit J.B."/>
            <person name="Bornberg-Bauer E."/>
            <person name="Tobe S.S."/>
        </authorList>
    </citation>
    <scope>NUCLEOTIDE SEQUENCE</scope>
    <source>
        <strain evidence="1">Stay&amp;Tobe</strain>
    </source>
</reference>
<organism evidence="1 2">
    <name type="scientific">Diploptera punctata</name>
    <name type="common">Pacific beetle cockroach</name>
    <dbReference type="NCBI Taxonomy" id="6984"/>
    <lineage>
        <taxon>Eukaryota</taxon>
        <taxon>Metazoa</taxon>
        <taxon>Ecdysozoa</taxon>
        <taxon>Arthropoda</taxon>
        <taxon>Hexapoda</taxon>
        <taxon>Insecta</taxon>
        <taxon>Pterygota</taxon>
        <taxon>Neoptera</taxon>
        <taxon>Polyneoptera</taxon>
        <taxon>Dictyoptera</taxon>
        <taxon>Blattodea</taxon>
        <taxon>Blaberoidea</taxon>
        <taxon>Blaberidae</taxon>
        <taxon>Diplopterinae</taxon>
        <taxon>Diploptera</taxon>
    </lineage>
</organism>